<evidence type="ECO:0000313" key="3">
    <source>
        <dbReference type="Proteomes" id="UP000002168"/>
    </source>
</evidence>
<dbReference type="RefSeq" id="WP_012323372.1">
    <property type="nucleotide sequence ID" value="NC_010506.1"/>
</dbReference>
<gene>
    <name evidence="2" type="ordered locus">Swoo_0730</name>
</gene>
<dbReference type="Proteomes" id="UP000002168">
    <property type="component" value="Chromosome"/>
</dbReference>
<reference evidence="2 3" key="1">
    <citation type="submission" date="2008-02" db="EMBL/GenBank/DDBJ databases">
        <title>Complete sequence of Shewanella woodyi ATCC 51908.</title>
        <authorList>
            <consortium name="US DOE Joint Genome Institute"/>
            <person name="Copeland A."/>
            <person name="Lucas S."/>
            <person name="Lapidus A."/>
            <person name="Glavina del Rio T."/>
            <person name="Dalin E."/>
            <person name="Tice H."/>
            <person name="Bruce D."/>
            <person name="Goodwin L."/>
            <person name="Pitluck S."/>
            <person name="Sims D."/>
            <person name="Brettin T."/>
            <person name="Detter J.C."/>
            <person name="Han C."/>
            <person name="Kuske C.R."/>
            <person name="Schmutz J."/>
            <person name="Larimer F."/>
            <person name="Land M."/>
            <person name="Hauser L."/>
            <person name="Kyrpides N."/>
            <person name="Lykidis A."/>
            <person name="Zhao J.-S."/>
            <person name="Richardson P."/>
        </authorList>
    </citation>
    <scope>NUCLEOTIDE SEQUENCE [LARGE SCALE GENOMIC DNA]</scope>
    <source>
        <strain evidence="3">ATCC 51908 / MS32</strain>
    </source>
</reference>
<dbReference type="AlphaFoldDB" id="B1KE39"/>
<evidence type="ECO:0000313" key="2">
    <source>
        <dbReference type="EMBL" id="ACA85025.1"/>
    </source>
</evidence>
<dbReference type="HOGENOM" id="CLU_1151184_0_0_6"/>
<organism evidence="2 3">
    <name type="scientific">Shewanella woodyi (strain ATCC 51908 / MS32)</name>
    <dbReference type="NCBI Taxonomy" id="392500"/>
    <lineage>
        <taxon>Bacteria</taxon>
        <taxon>Pseudomonadati</taxon>
        <taxon>Pseudomonadota</taxon>
        <taxon>Gammaproteobacteria</taxon>
        <taxon>Alteromonadales</taxon>
        <taxon>Shewanellaceae</taxon>
        <taxon>Shewanella</taxon>
    </lineage>
</organism>
<feature type="coiled-coil region" evidence="1">
    <location>
        <begin position="45"/>
        <end position="107"/>
    </location>
</feature>
<keyword evidence="3" id="KW-1185">Reference proteome</keyword>
<name>B1KE39_SHEWM</name>
<dbReference type="eggNOG" id="ENOG502ZCI3">
    <property type="taxonomic scope" value="Bacteria"/>
</dbReference>
<evidence type="ECO:0000256" key="1">
    <source>
        <dbReference type="SAM" id="Coils"/>
    </source>
</evidence>
<sequence length="241" mass="27271" precursor="true">MNGIKLFIAFILSGLCGAFLFSLTLVSGNSSVKSYSDKELRVTRSESIEKDAESLAELNRNLREEGEIDKANIATLESRLEQMTDEIDRLNALVESKSVTIEELTAELEAGLTEYAQSLIEKQLEDKIQNELAQHSGVASSKGIKRLINAERRDEQWAYDVETRLADFVQMSEASGELIVKGVNCRSQSCEFSFTHDDSFVGWDQFRDELYAQEWWPFNNTHIFITQNGIEVLATQTVKQQ</sequence>
<protein>
    <submittedName>
        <fullName evidence="2">Uncharacterized protein</fullName>
    </submittedName>
</protein>
<dbReference type="KEGG" id="swd:Swoo_0730"/>
<dbReference type="EMBL" id="CP000961">
    <property type="protein sequence ID" value="ACA85025.1"/>
    <property type="molecule type" value="Genomic_DNA"/>
</dbReference>
<accession>B1KE39</accession>
<proteinExistence type="predicted"/>
<keyword evidence="1" id="KW-0175">Coiled coil</keyword>